<proteinExistence type="predicted"/>
<feature type="transmembrane region" description="Helical" evidence="1">
    <location>
        <begin position="37"/>
        <end position="61"/>
    </location>
</feature>
<sequence length="170" mass="18649">MKRNLRKITLTAVLTAASIILDVLVKAIIPGNQFGLPIFALPLIIISLFINPFYGLAAGLISDYIGFYLAPRGNYAIIFALSAAMWGFIPGIIANYKSKEYKIIISIFIAHLFATTANTFAMYIEISKNVALSGLLLRSILIPANVALLSILVIILNKRLIPVYDMFLEG</sequence>
<feature type="transmembrane region" description="Helical" evidence="1">
    <location>
        <begin position="103"/>
        <end position="123"/>
    </location>
</feature>
<dbReference type="InterPro" id="IPR030949">
    <property type="entry name" value="ECF_S_folate_fam"/>
</dbReference>
<name>U4KR41_ALTPJ</name>
<dbReference type="Gene3D" id="1.10.1760.20">
    <property type="match status" value="1"/>
</dbReference>
<dbReference type="STRING" id="1318466.BN85402690"/>
<protein>
    <recommendedName>
        <fullName evidence="4">Rod shape-determining protein MreD</fullName>
    </recommendedName>
</protein>
<dbReference type="Pfam" id="PF12822">
    <property type="entry name" value="ECF_trnsprt"/>
    <property type="match status" value="1"/>
</dbReference>
<reference evidence="2 3" key="1">
    <citation type="journal article" date="2013" name="J. Mol. Microbiol. Biotechnol.">
        <title>Analysis of the Complete Genomes of Acholeplasma brassicae , A. palmae and A. laidlawii and Their Comparison to the Obligate Parasites from ' Candidatus Phytoplasma'.</title>
        <authorList>
            <person name="Kube M."/>
            <person name="Siewert C."/>
            <person name="Migdoll A.M."/>
            <person name="Duduk B."/>
            <person name="Holz S."/>
            <person name="Rabus R."/>
            <person name="Seemuller E."/>
            <person name="Mitrovic J."/>
            <person name="Muller I."/>
            <person name="Buttner C."/>
            <person name="Reinhardt R."/>
        </authorList>
    </citation>
    <scope>NUCLEOTIDE SEQUENCE [LARGE SCALE GENOMIC DNA]</scope>
    <source>
        <strain evidence="2 3">J233</strain>
    </source>
</reference>
<dbReference type="HOGENOM" id="CLU_131914_0_0_14"/>
<dbReference type="AlphaFoldDB" id="U4KR41"/>
<evidence type="ECO:0000313" key="3">
    <source>
        <dbReference type="Proteomes" id="UP000032740"/>
    </source>
</evidence>
<feature type="transmembrane region" description="Helical" evidence="1">
    <location>
        <begin position="135"/>
        <end position="156"/>
    </location>
</feature>
<dbReference type="Proteomes" id="UP000032740">
    <property type="component" value="Chromosome"/>
</dbReference>
<dbReference type="OrthoDB" id="384732at2"/>
<dbReference type="EMBL" id="FO681347">
    <property type="protein sequence ID" value="CCV63846.1"/>
    <property type="molecule type" value="Genomic_DNA"/>
</dbReference>
<keyword evidence="1" id="KW-1133">Transmembrane helix</keyword>
<dbReference type="RefSeq" id="WP_026655628.1">
    <property type="nucleotide sequence ID" value="NC_022538.1"/>
</dbReference>
<keyword evidence="1" id="KW-0472">Membrane</keyword>
<feature type="transmembrane region" description="Helical" evidence="1">
    <location>
        <begin position="73"/>
        <end position="97"/>
    </location>
</feature>
<evidence type="ECO:0000256" key="1">
    <source>
        <dbReference type="SAM" id="Phobius"/>
    </source>
</evidence>
<dbReference type="NCBIfam" id="TIGR04518">
    <property type="entry name" value="ECF_S_folT_fam"/>
    <property type="match status" value="1"/>
</dbReference>
<keyword evidence="3" id="KW-1185">Reference proteome</keyword>
<keyword evidence="1" id="KW-0812">Transmembrane</keyword>
<dbReference type="GO" id="GO:0022857">
    <property type="term" value="F:transmembrane transporter activity"/>
    <property type="evidence" value="ECO:0007669"/>
    <property type="project" value="InterPro"/>
</dbReference>
<evidence type="ECO:0000313" key="2">
    <source>
        <dbReference type="EMBL" id="CCV63846.1"/>
    </source>
</evidence>
<dbReference type="InterPro" id="IPR024529">
    <property type="entry name" value="ECF_trnsprt_substrate-spec"/>
</dbReference>
<evidence type="ECO:0008006" key="4">
    <source>
        <dbReference type="Google" id="ProtNLM"/>
    </source>
</evidence>
<accession>U4KR41</accession>
<dbReference type="KEGG" id="apal:BN85402690"/>
<organism evidence="2 3">
    <name type="scientific">Alteracholeplasma palmae (strain ATCC 49389 / J233)</name>
    <name type="common">Acholeplasma palmae</name>
    <dbReference type="NCBI Taxonomy" id="1318466"/>
    <lineage>
        <taxon>Bacteria</taxon>
        <taxon>Bacillati</taxon>
        <taxon>Mycoplasmatota</taxon>
        <taxon>Mollicutes</taxon>
        <taxon>Acholeplasmatales</taxon>
        <taxon>Acholeplasmataceae</taxon>
        <taxon>Acholeplasma</taxon>
    </lineage>
</organism>
<gene>
    <name evidence="2" type="ORF">BN85402690</name>
</gene>